<dbReference type="RefSeq" id="WP_380015397.1">
    <property type="nucleotide sequence ID" value="NZ_JBHLYR010000062.1"/>
</dbReference>
<sequence>MDYLGVGSLITGVVKDVGSAVNPYFFTDQEKSEHALAQGQIDAQMQATALQGQSIAVREATNQKAITYGLAAVLGVSCVFLASRLIGK</sequence>
<keyword evidence="1" id="KW-0812">Transmembrane</keyword>
<keyword evidence="1" id="KW-1133">Transmembrane helix</keyword>
<comment type="caution">
    <text evidence="2">The sequence shown here is derived from an EMBL/GenBank/DDBJ whole genome shotgun (WGS) entry which is preliminary data.</text>
</comment>
<evidence type="ECO:0000313" key="2">
    <source>
        <dbReference type="EMBL" id="MFB9994491.1"/>
    </source>
</evidence>
<reference evidence="2 3" key="1">
    <citation type="submission" date="2024-09" db="EMBL/GenBank/DDBJ databases">
        <authorList>
            <person name="Sun Q."/>
            <person name="Mori K."/>
        </authorList>
    </citation>
    <scope>NUCLEOTIDE SEQUENCE [LARGE SCALE GENOMIC DNA]</scope>
    <source>
        <strain evidence="2 3">JCM 13503</strain>
    </source>
</reference>
<evidence type="ECO:0000313" key="3">
    <source>
        <dbReference type="Proteomes" id="UP001589733"/>
    </source>
</evidence>
<dbReference type="EMBL" id="JBHLYR010000062">
    <property type="protein sequence ID" value="MFB9994491.1"/>
    <property type="molecule type" value="Genomic_DNA"/>
</dbReference>
<evidence type="ECO:0008006" key="4">
    <source>
        <dbReference type="Google" id="ProtNLM"/>
    </source>
</evidence>
<keyword evidence="1" id="KW-0472">Membrane</keyword>
<name>A0ABV6B7U9_9DEIO</name>
<feature type="transmembrane region" description="Helical" evidence="1">
    <location>
        <begin position="65"/>
        <end position="86"/>
    </location>
</feature>
<protein>
    <recommendedName>
        <fullName evidence="4">Methyl-accepting chemotaxis protein</fullName>
    </recommendedName>
</protein>
<keyword evidence="3" id="KW-1185">Reference proteome</keyword>
<dbReference type="Proteomes" id="UP001589733">
    <property type="component" value="Unassembled WGS sequence"/>
</dbReference>
<proteinExistence type="predicted"/>
<organism evidence="2 3">
    <name type="scientific">Deinococcus oregonensis</name>
    <dbReference type="NCBI Taxonomy" id="1805970"/>
    <lineage>
        <taxon>Bacteria</taxon>
        <taxon>Thermotogati</taxon>
        <taxon>Deinococcota</taxon>
        <taxon>Deinococci</taxon>
        <taxon>Deinococcales</taxon>
        <taxon>Deinococcaceae</taxon>
        <taxon>Deinococcus</taxon>
    </lineage>
</organism>
<accession>A0ABV6B7U9</accession>
<evidence type="ECO:0000256" key="1">
    <source>
        <dbReference type="SAM" id="Phobius"/>
    </source>
</evidence>
<gene>
    <name evidence="2" type="ORF">ACFFLM_21270</name>
</gene>